<dbReference type="AlphaFoldDB" id="A0A3P3XRH0"/>
<dbReference type="Gene3D" id="3.30.450.40">
    <property type="match status" value="1"/>
</dbReference>
<keyword evidence="2" id="KW-0238">DNA-binding</keyword>
<dbReference type="InterPro" id="IPR036388">
    <property type="entry name" value="WH-like_DNA-bd_sf"/>
</dbReference>
<evidence type="ECO:0000256" key="1">
    <source>
        <dbReference type="ARBA" id="ARBA00023015"/>
    </source>
</evidence>
<dbReference type="PROSITE" id="PS51077">
    <property type="entry name" value="HTH_ICLR"/>
    <property type="match status" value="1"/>
</dbReference>
<evidence type="ECO:0000313" key="6">
    <source>
        <dbReference type="EMBL" id="SLM18918.1"/>
    </source>
</evidence>
<dbReference type="InterPro" id="IPR050707">
    <property type="entry name" value="HTH_MetabolicPath_Reg"/>
</dbReference>
<evidence type="ECO:0000259" key="5">
    <source>
        <dbReference type="PROSITE" id="PS51078"/>
    </source>
</evidence>
<dbReference type="EMBL" id="FWDO01000005">
    <property type="protein sequence ID" value="SLM18918.1"/>
    <property type="molecule type" value="Genomic_DNA"/>
</dbReference>
<feature type="domain" description="HTH iclR-type" evidence="4">
    <location>
        <begin position="2"/>
        <end position="62"/>
    </location>
</feature>
<dbReference type="GO" id="GO:0003700">
    <property type="term" value="F:DNA-binding transcription factor activity"/>
    <property type="evidence" value="ECO:0007669"/>
    <property type="project" value="TreeGrafter"/>
</dbReference>
<dbReference type="PANTHER" id="PTHR30136:SF24">
    <property type="entry name" value="HTH-TYPE TRANSCRIPTIONAL REPRESSOR ALLR"/>
    <property type="match status" value="1"/>
</dbReference>
<dbReference type="InterPro" id="IPR014757">
    <property type="entry name" value="Tscrpt_reg_IclR_C"/>
</dbReference>
<dbReference type="Pfam" id="PF01614">
    <property type="entry name" value="IclR_C"/>
    <property type="match status" value="1"/>
</dbReference>
<dbReference type="InterPro" id="IPR029016">
    <property type="entry name" value="GAF-like_dom_sf"/>
</dbReference>
<feature type="domain" description="IclR-ED" evidence="5">
    <location>
        <begin position="63"/>
        <end position="247"/>
    </location>
</feature>
<accession>A0A3P3XRH0</accession>
<evidence type="ECO:0000256" key="3">
    <source>
        <dbReference type="ARBA" id="ARBA00023163"/>
    </source>
</evidence>
<gene>
    <name evidence="6" type="ORF">SPIRO4BDMA_50433</name>
</gene>
<dbReference type="SUPFAM" id="SSF55781">
    <property type="entry name" value="GAF domain-like"/>
    <property type="match status" value="1"/>
</dbReference>
<dbReference type="SUPFAM" id="SSF46785">
    <property type="entry name" value="Winged helix' DNA-binding domain"/>
    <property type="match status" value="1"/>
</dbReference>
<reference evidence="6" key="1">
    <citation type="submission" date="2017-02" db="EMBL/GenBank/DDBJ databases">
        <authorList>
            <person name="Regsiter A."/>
            <person name="William W."/>
        </authorList>
    </citation>
    <scope>NUCLEOTIDE SEQUENCE</scope>
    <source>
        <strain evidence="6">BdmA 4</strain>
    </source>
</reference>
<dbReference type="InterPro" id="IPR036390">
    <property type="entry name" value="WH_DNA-bd_sf"/>
</dbReference>
<dbReference type="GO" id="GO:0003677">
    <property type="term" value="F:DNA binding"/>
    <property type="evidence" value="ECO:0007669"/>
    <property type="project" value="UniProtKB-KW"/>
</dbReference>
<dbReference type="Pfam" id="PF09339">
    <property type="entry name" value="HTH_IclR"/>
    <property type="match status" value="1"/>
</dbReference>
<keyword evidence="1" id="KW-0805">Transcription regulation</keyword>
<dbReference type="InterPro" id="IPR005471">
    <property type="entry name" value="Tscrpt_reg_IclR_N"/>
</dbReference>
<keyword evidence="3" id="KW-0804">Transcription</keyword>
<evidence type="ECO:0000259" key="4">
    <source>
        <dbReference type="PROSITE" id="PS51077"/>
    </source>
</evidence>
<name>A0A3P3XRH0_9SPIR</name>
<organism evidence="6">
    <name type="scientific">uncultured spirochete</name>
    <dbReference type="NCBI Taxonomy" id="156406"/>
    <lineage>
        <taxon>Bacteria</taxon>
        <taxon>Pseudomonadati</taxon>
        <taxon>Spirochaetota</taxon>
        <taxon>Spirochaetia</taxon>
        <taxon>Spirochaetales</taxon>
        <taxon>environmental samples</taxon>
    </lineage>
</organism>
<sequence length="262" mass="28512">MSESAGKALDILFYLANVGEGVSLARLSKETGMNKATALRYLNVLESKGVVERCLSGWTLGLSLFELGSKVPVRQLVAEKVRPIIERLARESGESVNLAYLAGETAIYLDRAEANRSLRMRSMPGDRLPLYCTGVGKAILSQLSEERIRAILGPGPLPKITESTYTDPDEIICEAGRARESGYGIDREEFEIGLTCYAMPLRLPGSDFVGAISISGPTARMKNPEIRDRFLALLAQAVQDATDVLSPSHHFEDPPKKPEGCA</sequence>
<dbReference type="PANTHER" id="PTHR30136">
    <property type="entry name" value="HELIX-TURN-HELIX TRANSCRIPTIONAL REGULATOR, ICLR FAMILY"/>
    <property type="match status" value="1"/>
</dbReference>
<proteinExistence type="predicted"/>
<dbReference type="Gene3D" id="1.10.10.10">
    <property type="entry name" value="Winged helix-like DNA-binding domain superfamily/Winged helix DNA-binding domain"/>
    <property type="match status" value="1"/>
</dbReference>
<dbReference type="GO" id="GO:0045892">
    <property type="term" value="P:negative regulation of DNA-templated transcription"/>
    <property type="evidence" value="ECO:0007669"/>
    <property type="project" value="TreeGrafter"/>
</dbReference>
<evidence type="ECO:0000256" key="2">
    <source>
        <dbReference type="ARBA" id="ARBA00023125"/>
    </source>
</evidence>
<dbReference type="PROSITE" id="PS51078">
    <property type="entry name" value="ICLR_ED"/>
    <property type="match status" value="1"/>
</dbReference>
<dbReference type="SMART" id="SM00346">
    <property type="entry name" value="HTH_ICLR"/>
    <property type="match status" value="1"/>
</dbReference>
<protein>
    <submittedName>
        <fullName evidence="6">Putative Acetate operon repressor</fullName>
    </submittedName>
</protein>